<dbReference type="PANTHER" id="PTHR14359">
    <property type="entry name" value="HOMO-OLIGOMERIC FLAVIN CONTAINING CYS DECARBOXYLASE FAMILY"/>
    <property type="match status" value="1"/>
</dbReference>
<dbReference type="Pfam" id="PF02441">
    <property type="entry name" value="Flavoprotein"/>
    <property type="match status" value="1"/>
</dbReference>
<comment type="cofactor">
    <cofactor evidence="3">
        <name>FMN</name>
        <dbReference type="ChEBI" id="CHEBI:58210"/>
    </cofactor>
    <text evidence="3">Binds 1 FMN per subunit.</text>
</comment>
<dbReference type="EMBL" id="JACOQK010000001">
    <property type="protein sequence ID" value="MBC5787103.1"/>
    <property type="molecule type" value="Genomic_DNA"/>
</dbReference>
<feature type="active site" description="Proton donor" evidence="3">
    <location>
        <position position="157"/>
    </location>
</feature>
<accession>A0ABR7IPQ0</accession>
<dbReference type="GO" id="GO:0004633">
    <property type="term" value="F:phosphopantothenoylcysteine decarboxylase activity"/>
    <property type="evidence" value="ECO:0007669"/>
    <property type="project" value="UniProtKB-EC"/>
</dbReference>
<feature type="domain" description="Flavoprotein" evidence="5">
    <location>
        <begin position="7"/>
        <end position="178"/>
    </location>
</feature>
<dbReference type="Gene3D" id="3.40.50.1950">
    <property type="entry name" value="Flavin prenyltransferase-like"/>
    <property type="match status" value="1"/>
</dbReference>
<dbReference type="NCBIfam" id="TIGR00521">
    <property type="entry name" value="coaBC_dfp"/>
    <property type="match status" value="1"/>
</dbReference>
<comment type="catalytic activity">
    <reaction evidence="3 4">
        <text>(R)-4'-phosphopantothenate + L-cysteine + CTP = N-[(R)-4-phosphopantothenoyl]-L-cysteine + CMP + diphosphate + H(+)</text>
        <dbReference type="Rhea" id="RHEA:19397"/>
        <dbReference type="ChEBI" id="CHEBI:10986"/>
        <dbReference type="ChEBI" id="CHEBI:15378"/>
        <dbReference type="ChEBI" id="CHEBI:33019"/>
        <dbReference type="ChEBI" id="CHEBI:35235"/>
        <dbReference type="ChEBI" id="CHEBI:37563"/>
        <dbReference type="ChEBI" id="CHEBI:59458"/>
        <dbReference type="ChEBI" id="CHEBI:60377"/>
        <dbReference type="EC" id="6.3.2.5"/>
    </reaction>
</comment>
<feature type="binding site" evidence="3">
    <location>
        <position position="341"/>
    </location>
    <ligand>
        <name>CTP</name>
        <dbReference type="ChEBI" id="CHEBI:37563"/>
    </ligand>
</feature>
<comment type="pathway">
    <text evidence="3 4">Cofactor biosynthesis; coenzyme A biosynthesis; CoA from (R)-pantothenate: step 2/5.</text>
</comment>
<dbReference type="Pfam" id="PF04127">
    <property type="entry name" value="DFP"/>
    <property type="match status" value="1"/>
</dbReference>
<evidence type="ECO:0000256" key="4">
    <source>
        <dbReference type="RuleBase" id="RU364078"/>
    </source>
</evidence>
<comment type="cofactor">
    <cofactor evidence="3">
        <name>Mg(2+)</name>
        <dbReference type="ChEBI" id="CHEBI:18420"/>
    </cofactor>
</comment>
<keyword evidence="3" id="KW-0460">Magnesium</keyword>
<name>A0ABR7IPQ0_9CLOT</name>
<keyword evidence="3" id="KW-0511">Multifunctional enzyme</keyword>
<dbReference type="EC" id="4.1.1.36" evidence="3"/>
<comment type="caution">
    <text evidence="3">Lacks conserved residue(s) required for the propagation of feature annotation.</text>
</comment>
<sequence>MLEGKVVVLGVCGGIAAYKMADLASRLTKNGCETHVIMTQNATELIQPLTFETLTKNKCCVSTFERVDNWEVEHVELAKKADLMVIAPATANTIAKMAHGIADDMLTTTVLAATCPKLVYPSMNTRMYENPITQDNLQKLRSYGFFVEEPDSGMLACGDSGKGRLPETEQIYERICQQVCYTQDMKGLRVLVTAGPTQEPIDPVRYITNHSTGKMGYAIAKAACMRGANVTLVSGPVNLPRPAGVTVVPVVTAQDMFRAVTNISNEYDIIIKTAAVADYKPKLAADHKLKKGEMDSQLELTRTKDILAELGARKRHGQFLCGFSMETQDLIENSAQKLEKKNLDMIVANSISDPGAGFGVDTNIVTLITKGQITPLKKMSKQALAQVLLDQILAHRG</sequence>
<dbReference type="Gene3D" id="3.40.50.10300">
    <property type="entry name" value="CoaB-like"/>
    <property type="match status" value="1"/>
</dbReference>
<feature type="domain" description="DNA/pantothenate metabolism flavoprotein C-terminal" evidence="6">
    <location>
        <begin position="185"/>
        <end position="393"/>
    </location>
</feature>
<dbReference type="InterPro" id="IPR007085">
    <property type="entry name" value="DNA/pantothenate-metab_flavo_C"/>
</dbReference>
<evidence type="ECO:0000256" key="2">
    <source>
        <dbReference type="ARBA" id="ARBA00023239"/>
    </source>
</evidence>
<dbReference type="InterPro" id="IPR003382">
    <property type="entry name" value="Flavoprotein"/>
</dbReference>
<dbReference type="InterPro" id="IPR036551">
    <property type="entry name" value="Flavin_trans-like"/>
</dbReference>
<keyword evidence="1 3" id="KW-0210">Decarboxylase</keyword>
<gene>
    <name evidence="3 7" type="primary">coaBC</name>
    <name evidence="7" type="ORF">H8Z77_03570</name>
</gene>
<comment type="caution">
    <text evidence="7">The sequence shown here is derived from an EMBL/GenBank/DDBJ whole genome shotgun (WGS) entry which is preliminary data.</text>
</comment>
<dbReference type="InterPro" id="IPR005252">
    <property type="entry name" value="CoaBC"/>
</dbReference>
<comment type="similarity">
    <text evidence="3 4">In the C-terminal section; belongs to the PPC synthetase family.</text>
</comment>
<feature type="region of interest" description="Phosphopantothenoylcysteine decarboxylase" evidence="3">
    <location>
        <begin position="1"/>
        <end position="189"/>
    </location>
</feature>
<feature type="binding site" evidence="3">
    <location>
        <position position="323"/>
    </location>
    <ligand>
        <name>CTP</name>
        <dbReference type="ChEBI" id="CHEBI:37563"/>
    </ligand>
</feature>
<keyword evidence="2 3" id="KW-0456">Lyase</keyword>
<comment type="function">
    <text evidence="3">Catalyzes two sequential steps in the biosynthesis of coenzyme A. In the first step cysteine is conjugated to 4'-phosphopantothenate to form 4-phosphopantothenoylcysteine. In the second step the latter compound is decarboxylated to form 4'-phosphopantotheine.</text>
</comment>
<keyword evidence="3 4" id="KW-0436">Ligase</keyword>
<feature type="binding site" evidence="3">
    <location>
        <position position="278"/>
    </location>
    <ligand>
        <name>CTP</name>
        <dbReference type="ChEBI" id="CHEBI:37563"/>
    </ligand>
</feature>
<keyword evidence="8" id="KW-1185">Reference proteome</keyword>
<keyword evidence="3" id="KW-0479">Metal-binding</keyword>
<feature type="region of interest" description="Phosphopantothenate--cysteine ligase" evidence="3">
    <location>
        <begin position="190"/>
        <end position="397"/>
    </location>
</feature>
<dbReference type="SUPFAM" id="SSF52507">
    <property type="entry name" value="Homo-oligomeric flavin-containing Cys decarboxylases, HFCD"/>
    <property type="match status" value="1"/>
</dbReference>
<keyword evidence="3 4" id="KW-0288">FMN</keyword>
<reference evidence="7 8" key="1">
    <citation type="submission" date="2020-08" db="EMBL/GenBank/DDBJ databases">
        <title>Genome public.</title>
        <authorList>
            <person name="Liu C."/>
            <person name="Sun Q."/>
        </authorList>
    </citation>
    <scope>NUCLEOTIDE SEQUENCE [LARGE SCALE GENOMIC DNA]</scope>
    <source>
        <strain evidence="7 8">NSJ-27</strain>
    </source>
</reference>
<dbReference type="GO" id="GO:0004632">
    <property type="term" value="F:phosphopantothenate--cysteine ligase activity"/>
    <property type="evidence" value="ECO:0007669"/>
    <property type="project" value="UniProtKB-EC"/>
</dbReference>
<dbReference type="PANTHER" id="PTHR14359:SF6">
    <property type="entry name" value="PHOSPHOPANTOTHENOYLCYSTEINE DECARBOXYLASE"/>
    <property type="match status" value="1"/>
</dbReference>
<comment type="similarity">
    <text evidence="3 4">In the N-terminal section; belongs to the HFCD (homo-oligomeric flavin containing Cys decarboxylase) superfamily.</text>
</comment>
<dbReference type="InterPro" id="IPR035929">
    <property type="entry name" value="CoaB-like_sf"/>
</dbReference>
<feature type="binding site" evidence="3">
    <location>
        <position position="337"/>
    </location>
    <ligand>
        <name>CTP</name>
        <dbReference type="ChEBI" id="CHEBI:37563"/>
    </ligand>
</feature>
<feature type="binding site" evidence="3">
    <location>
        <position position="288"/>
    </location>
    <ligand>
        <name>CTP</name>
        <dbReference type="ChEBI" id="CHEBI:37563"/>
    </ligand>
</feature>
<evidence type="ECO:0000256" key="3">
    <source>
        <dbReference type="HAMAP-Rule" id="MF_02225"/>
    </source>
</evidence>
<dbReference type="Proteomes" id="UP000649151">
    <property type="component" value="Unassembled WGS sequence"/>
</dbReference>
<evidence type="ECO:0000259" key="5">
    <source>
        <dbReference type="Pfam" id="PF02441"/>
    </source>
</evidence>
<dbReference type="RefSeq" id="WP_069988790.1">
    <property type="nucleotide sequence ID" value="NZ_JACOQK010000001.1"/>
</dbReference>
<dbReference type="SUPFAM" id="SSF102645">
    <property type="entry name" value="CoaB-like"/>
    <property type="match status" value="1"/>
</dbReference>
<comment type="catalytic activity">
    <reaction evidence="3 4">
        <text>N-[(R)-4-phosphopantothenoyl]-L-cysteine + H(+) = (R)-4'-phosphopantetheine + CO2</text>
        <dbReference type="Rhea" id="RHEA:16793"/>
        <dbReference type="ChEBI" id="CHEBI:15378"/>
        <dbReference type="ChEBI" id="CHEBI:16526"/>
        <dbReference type="ChEBI" id="CHEBI:59458"/>
        <dbReference type="ChEBI" id="CHEBI:61723"/>
        <dbReference type="EC" id="4.1.1.36"/>
    </reaction>
</comment>
<evidence type="ECO:0000313" key="7">
    <source>
        <dbReference type="EMBL" id="MBC5787103.1"/>
    </source>
</evidence>
<comment type="function">
    <text evidence="4">Catalyzes two steps in the biosynthesis of coenzyme A. In the first step cysteine is conjugated to 4'-phosphopantothenate to form 4-phosphopantothenoylcysteine, in the latter compound is decarboxylated to form 4'-phosphopantotheine.</text>
</comment>
<organism evidence="7 8">
    <name type="scientific">Clostridium facile</name>
    <dbReference type="NCBI Taxonomy" id="2763035"/>
    <lineage>
        <taxon>Bacteria</taxon>
        <taxon>Bacillati</taxon>
        <taxon>Bacillota</taxon>
        <taxon>Clostridia</taxon>
        <taxon>Eubacteriales</taxon>
        <taxon>Clostridiaceae</taxon>
        <taxon>Clostridium</taxon>
    </lineage>
</organism>
<protein>
    <recommendedName>
        <fullName evidence="3">Coenzyme A biosynthesis bifunctional protein CoaBC</fullName>
    </recommendedName>
    <alternativeName>
        <fullName evidence="3">DNA/pantothenate metabolism flavoprotein</fullName>
    </alternativeName>
    <alternativeName>
        <fullName evidence="3">Phosphopantothenoylcysteine synthetase/decarboxylase</fullName>
        <shortName evidence="3">PPCS-PPCDC</shortName>
    </alternativeName>
    <domain>
        <recommendedName>
            <fullName evidence="3">Phosphopantothenoylcysteine decarboxylase</fullName>
            <shortName evidence="3">PPC decarboxylase</shortName>
            <shortName evidence="3">PPC-DC</shortName>
            <ecNumber evidence="3">4.1.1.36</ecNumber>
        </recommendedName>
        <alternativeName>
            <fullName evidence="3">CoaC</fullName>
        </alternativeName>
    </domain>
    <domain>
        <recommendedName>
            <fullName evidence="3">Phosphopantothenate--cysteine ligase</fullName>
            <ecNumber evidence="3">6.3.2.5</ecNumber>
        </recommendedName>
        <alternativeName>
            <fullName evidence="3">CoaB</fullName>
        </alternativeName>
        <alternativeName>
            <fullName evidence="3">Phosphopantothenoylcysteine synthetase</fullName>
            <shortName evidence="3">PPC synthetase</shortName>
            <shortName evidence="3">PPC-S</shortName>
        </alternativeName>
    </domain>
</protein>
<dbReference type="EC" id="6.3.2.5" evidence="3"/>
<evidence type="ECO:0000259" key="6">
    <source>
        <dbReference type="Pfam" id="PF04127"/>
    </source>
</evidence>
<proteinExistence type="inferred from homology"/>
<keyword evidence="3 4" id="KW-0285">Flavoprotein</keyword>
<evidence type="ECO:0000313" key="8">
    <source>
        <dbReference type="Proteomes" id="UP000649151"/>
    </source>
</evidence>
<comment type="pathway">
    <text evidence="3 4">Cofactor biosynthesis; coenzyme A biosynthesis; CoA from (R)-pantothenate: step 3/5.</text>
</comment>
<evidence type="ECO:0000256" key="1">
    <source>
        <dbReference type="ARBA" id="ARBA00022793"/>
    </source>
</evidence>
<dbReference type="HAMAP" id="MF_02225">
    <property type="entry name" value="CoaBC"/>
    <property type="match status" value="1"/>
</dbReference>